<comment type="caution">
    <text evidence="2">The sequence shown here is derived from an EMBL/GenBank/DDBJ whole genome shotgun (WGS) entry which is preliminary data.</text>
</comment>
<name>A0ABU6QSY9_9FABA</name>
<dbReference type="Proteomes" id="UP001341840">
    <property type="component" value="Unassembled WGS sequence"/>
</dbReference>
<evidence type="ECO:0000256" key="1">
    <source>
        <dbReference type="SAM" id="MobiDB-lite"/>
    </source>
</evidence>
<evidence type="ECO:0000313" key="3">
    <source>
        <dbReference type="Proteomes" id="UP001341840"/>
    </source>
</evidence>
<dbReference type="EMBL" id="JASCZI010001427">
    <property type="protein sequence ID" value="MED6114952.1"/>
    <property type="molecule type" value="Genomic_DNA"/>
</dbReference>
<feature type="compositionally biased region" description="Basic and acidic residues" evidence="1">
    <location>
        <begin position="61"/>
        <end position="89"/>
    </location>
</feature>
<feature type="compositionally biased region" description="Basic and acidic residues" evidence="1">
    <location>
        <begin position="1"/>
        <end position="21"/>
    </location>
</feature>
<feature type="region of interest" description="Disordered" evidence="1">
    <location>
        <begin position="61"/>
        <end position="99"/>
    </location>
</feature>
<reference evidence="2 3" key="1">
    <citation type="journal article" date="2023" name="Plants (Basel)">
        <title>Bridging the Gap: Combining Genomics and Transcriptomics Approaches to Understand Stylosanthes scabra, an Orphan Legume from the Brazilian Caatinga.</title>
        <authorList>
            <person name="Ferreira-Neto J.R.C."/>
            <person name="da Silva M.D."/>
            <person name="Binneck E."/>
            <person name="de Melo N.F."/>
            <person name="da Silva R.H."/>
            <person name="de Melo A.L.T.M."/>
            <person name="Pandolfi V."/>
            <person name="Bustamante F.O."/>
            <person name="Brasileiro-Vidal A.C."/>
            <person name="Benko-Iseppon A.M."/>
        </authorList>
    </citation>
    <scope>NUCLEOTIDE SEQUENCE [LARGE SCALE GENOMIC DNA]</scope>
    <source>
        <tissue evidence="2">Leaves</tissue>
    </source>
</reference>
<organism evidence="2 3">
    <name type="scientific">Stylosanthes scabra</name>
    <dbReference type="NCBI Taxonomy" id="79078"/>
    <lineage>
        <taxon>Eukaryota</taxon>
        <taxon>Viridiplantae</taxon>
        <taxon>Streptophyta</taxon>
        <taxon>Embryophyta</taxon>
        <taxon>Tracheophyta</taxon>
        <taxon>Spermatophyta</taxon>
        <taxon>Magnoliopsida</taxon>
        <taxon>eudicotyledons</taxon>
        <taxon>Gunneridae</taxon>
        <taxon>Pentapetalae</taxon>
        <taxon>rosids</taxon>
        <taxon>fabids</taxon>
        <taxon>Fabales</taxon>
        <taxon>Fabaceae</taxon>
        <taxon>Papilionoideae</taxon>
        <taxon>50 kb inversion clade</taxon>
        <taxon>dalbergioids sensu lato</taxon>
        <taxon>Dalbergieae</taxon>
        <taxon>Pterocarpus clade</taxon>
        <taxon>Stylosanthes</taxon>
    </lineage>
</organism>
<evidence type="ECO:0000313" key="2">
    <source>
        <dbReference type="EMBL" id="MED6114952.1"/>
    </source>
</evidence>
<proteinExistence type="predicted"/>
<accession>A0ABU6QSY9</accession>
<protein>
    <submittedName>
        <fullName evidence="2">Uncharacterized protein</fullName>
    </submittedName>
</protein>
<feature type="region of interest" description="Disordered" evidence="1">
    <location>
        <begin position="1"/>
        <end position="29"/>
    </location>
</feature>
<sequence length="99" mass="11705">MKRYKAKLEMPEDSEDSKTEEQNQAQPEETRMQIMELAIYMESALNLKRKWQEDKQILNVDSREYKSRDDKAVESLKKRKEGQTDKAEEAGLNMPQLKP</sequence>
<gene>
    <name evidence="2" type="ORF">PIB30_085468</name>
</gene>
<keyword evidence="3" id="KW-1185">Reference proteome</keyword>